<dbReference type="EMBL" id="JANUCP010000001">
    <property type="protein sequence ID" value="MCS3918086.1"/>
    <property type="molecule type" value="Genomic_DNA"/>
</dbReference>
<comment type="caution">
    <text evidence="2">The sequence shown here is derived from an EMBL/GenBank/DDBJ whole genome shotgun (WGS) entry which is preliminary data.</text>
</comment>
<accession>A0ABT2EKT4</accession>
<reference evidence="2 3" key="1">
    <citation type="submission" date="2022-08" db="EMBL/GenBank/DDBJ databases">
        <title>Bacterial and archaeal communities from various locations to study Microbial Dark Matter (Phase II).</title>
        <authorList>
            <person name="Stepanauskas R."/>
        </authorList>
    </citation>
    <scope>NUCLEOTIDE SEQUENCE [LARGE SCALE GENOMIC DNA]</scope>
    <source>
        <strain evidence="2 3">PD1</strain>
    </source>
</reference>
<keyword evidence="3" id="KW-1185">Reference proteome</keyword>
<gene>
    <name evidence="2" type="ORF">M2350_000483</name>
</gene>
<protein>
    <submittedName>
        <fullName evidence="2">Uncharacterized protein</fullName>
    </submittedName>
</protein>
<organism evidence="2 3">
    <name type="scientific">Candidatus Fervidibacter sacchari</name>
    <dbReference type="NCBI Taxonomy" id="1448929"/>
    <lineage>
        <taxon>Bacteria</taxon>
        <taxon>Candidatus Fervidibacterota</taxon>
        <taxon>Candidatus Fervidibacter</taxon>
    </lineage>
</organism>
<evidence type="ECO:0000313" key="3">
    <source>
        <dbReference type="Proteomes" id="UP001204798"/>
    </source>
</evidence>
<dbReference type="RefSeq" id="WP_259093434.1">
    <property type="nucleotide sequence ID" value="NZ_CP130454.1"/>
</dbReference>
<keyword evidence="1" id="KW-0812">Transmembrane</keyword>
<keyword evidence="1" id="KW-1133">Transmembrane helix</keyword>
<evidence type="ECO:0000313" key="2">
    <source>
        <dbReference type="EMBL" id="MCS3918086.1"/>
    </source>
</evidence>
<proteinExistence type="predicted"/>
<keyword evidence="1" id="KW-0472">Membrane</keyword>
<dbReference type="Proteomes" id="UP001204798">
    <property type="component" value="Unassembled WGS sequence"/>
</dbReference>
<name>A0ABT2EKT4_9BACT</name>
<feature type="transmembrane region" description="Helical" evidence="1">
    <location>
        <begin position="46"/>
        <end position="72"/>
    </location>
</feature>
<evidence type="ECO:0000256" key="1">
    <source>
        <dbReference type="SAM" id="Phobius"/>
    </source>
</evidence>
<sequence>MAAFNIFVVAPASAKVVEAMTAEMAKAMPPSAPAFPVMPISPWMEFWSVIVQLLWLLLYSAWALVALFLLLLPDARKAF</sequence>